<dbReference type="InterPro" id="IPR051935">
    <property type="entry name" value="HSDL2"/>
</dbReference>
<evidence type="ECO:0000256" key="1">
    <source>
        <dbReference type="ARBA" id="ARBA00006484"/>
    </source>
</evidence>
<dbReference type="RefSeq" id="WP_103910163.1">
    <property type="nucleotide sequence ID" value="NZ_FNUZ01000002.1"/>
</dbReference>
<dbReference type="SUPFAM" id="SSF55718">
    <property type="entry name" value="SCP-like"/>
    <property type="match status" value="1"/>
</dbReference>
<dbReference type="PANTHER" id="PTHR42808:SF3">
    <property type="entry name" value="HYDROXYSTEROID DEHYDROGENASE-LIKE PROTEIN 2"/>
    <property type="match status" value="1"/>
</dbReference>
<keyword evidence="2" id="KW-0521">NADP</keyword>
<evidence type="ECO:0000256" key="2">
    <source>
        <dbReference type="ARBA" id="ARBA00022857"/>
    </source>
</evidence>
<organism evidence="5 6">
    <name type="scientific">Thalassococcus halodurans</name>
    <dbReference type="NCBI Taxonomy" id="373675"/>
    <lineage>
        <taxon>Bacteria</taxon>
        <taxon>Pseudomonadati</taxon>
        <taxon>Pseudomonadota</taxon>
        <taxon>Alphaproteobacteria</taxon>
        <taxon>Rhodobacterales</taxon>
        <taxon>Roseobacteraceae</taxon>
        <taxon>Thalassococcus</taxon>
    </lineage>
</organism>
<gene>
    <name evidence="5" type="ORF">SAMN04488045_1882</name>
</gene>
<dbReference type="InterPro" id="IPR003033">
    <property type="entry name" value="SCP2_sterol-bd_dom"/>
</dbReference>
<evidence type="ECO:0000313" key="6">
    <source>
        <dbReference type="Proteomes" id="UP000236752"/>
    </source>
</evidence>
<feature type="domain" description="SCP2" evidence="4">
    <location>
        <begin position="21"/>
        <end position="95"/>
    </location>
</feature>
<name>A0A1H5XHS5_9RHOB</name>
<sequence length="96" mass="10029">MSTIVDEAIKALNEKMDGNGFDGSAKFDIEGEGSFVIDGDGARASDDDADVTLSADADTFREIFDGELDPTAAFMGGRLTIDGDMGTAMKLAQVLS</sequence>
<dbReference type="AlphaFoldDB" id="A0A1H5XHS5"/>
<dbReference type="Proteomes" id="UP000236752">
    <property type="component" value="Unassembled WGS sequence"/>
</dbReference>
<proteinExistence type="inferred from homology"/>
<evidence type="ECO:0000256" key="3">
    <source>
        <dbReference type="ARBA" id="ARBA00023002"/>
    </source>
</evidence>
<protein>
    <submittedName>
        <fullName evidence="5">Putative sterol carrier protein</fullName>
    </submittedName>
</protein>
<dbReference type="GO" id="GO:0016491">
    <property type="term" value="F:oxidoreductase activity"/>
    <property type="evidence" value="ECO:0007669"/>
    <property type="project" value="UniProtKB-KW"/>
</dbReference>
<dbReference type="EMBL" id="FNUZ01000002">
    <property type="protein sequence ID" value="SEG11015.1"/>
    <property type="molecule type" value="Genomic_DNA"/>
</dbReference>
<reference evidence="5 6" key="1">
    <citation type="submission" date="2016-10" db="EMBL/GenBank/DDBJ databases">
        <authorList>
            <person name="de Groot N.N."/>
        </authorList>
    </citation>
    <scope>NUCLEOTIDE SEQUENCE [LARGE SCALE GENOMIC DNA]</scope>
    <source>
        <strain evidence="5 6">DSM 26915</strain>
    </source>
</reference>
<accession>A0A1H5XHS5</accession>
<dbReference type="InterPro" id="IPR036527">
    <property type="entry name" value="SCP2_sterol-bd_dom_sf"/>
</dbReference>
<evidence type="ECO:0000259" key="4">
    <source>
        <dbReference type="Pfam" id="PF02036"/>
    </source>
</evidence>
<evidence type="ECO:0000313" key="5">
    <source>
        <dbReference type="EMBL" id="SEG11015.1"/>
    </source>
</evidence>
<keyword evidence="3" id="KW-0560">Oxidoreductase</keyword>
<dbReference type="Gene3D" id="3.30.1050.10">
    <property type="entry name" value="SCP2 sterol-binding domain"/>
    <property type="match status" value="1"/>
</dbReference>
<dbReference type="PANTHER" id="PTHR42808">
    <property type="entry name" value="HYDROXYSTEROID DEHYDROGENASE-LIKE PROTEIN 2"/>
    <property type="match status" value="1"/>
</dbReference>
<dbReference type="Pfam" id="PF02036">
    <property type="entry name" value="SCP2"/>
    <property type="match status" value="1"/>
</dbReference>
<dbReference type="OrthoDB" id="9809312at2"/>
<comment type="similarity">
    <text evidence="1">Belongs to the short-chain dehydrogenases/reductases (SDR) family.</text>
</comment>
<keyword evidence="6" id="KW-1185">Reference proteome</keyword>